<name>A0A2X0VAE5_9GAMM</name>
<feature type="transmembrane region" description="Helical" evidence="1">
    <location>
        <begin position="39"/>
        <end position="60"/>
    </location>
</feature>
<feature type="transmembrane region" description="Helical" evidence="1">
    <location>
        <begin position="66"/>
        <end position="85"/>
    </location>
</feature>
<keyword evidence="3" id="KW-1185">Reference proteome</keyword>
<evidence type="ECO:0000313" key="3">
    <source>
        <dbReference type="Proteomes" id="UP000250086"/>
    </source>
</evidence>
<dbReference type="Proteomes" id="UP000250086">
    <property type="component" value="Unassembled WGS sequence"/>
</dbReference>
<keyword evidence="1" id="KW-0472">Membrane</keyword>
<organism evidence="2 3">
    <name type="scientific">Anaerobiospirillum thomasii</name>
    <dbReference type="NCBI Taxonomy" id="179995"/>
    <lineage>
        <taxon>Bacteria</taxon>
        <taxon>Pseudomonadati</taxon>
        <taxon>Pseudomonadota</taxon>
        <taxon>Gammaproteobacteria</taxon>
        <taxon>Aeromonadales</taxon>
        <taxon>Succinivibrionaceae</taxon>
        <taxon>Anaerobiospirillum</taxon>
    </lineage>
</organism>
<keyword evidence="1" id="KW-1133">Transmembrane helix</keyword>
<dbReference type="RefSeq" id="WP_113743928.1">
    <property type="nucleotide sequence ID" value="NZ_UAPV01000001.1"/>
</dbReference>
<keyword evidence="1" id="KW-0812">Transmembrane</keyword>
<evidence type="ECO:0000256" key="1">
    <source>
        <dbReference type="SAM" id="Phobius"/>
    </source>
</evidence>
<proteinExistence type="predicted"/>
<evidence type="ECO:0000313" key="2">
    <source>
        <dbReference type="EMBL" id="SPT69785.1"/>
    </source>
</evidence>
<gene>
    <name evidence="2" type="ORF">NCTC13093_01171</name>
</gene>
<dbReference type="AlphaFoldDB" id="A0A2X0VAE5"/>
<reference evidence="2 3" key="1">
    <citation type="submission" date="2018-06" db="EMBL/GenBank/DDBJ databases">
        <authorList>
            <consortium name="Pathogen Informatics"/>
            <person name="Doyle S."/>
        </authorList>
    </citation>
    <scope>NUCLEOTIDE SEQUENCE [LARGE SCALE GENOMIC DNA]</scope>
    <source>
        <strain evidence="2 3">NCTC13093</strain>
    </source>
</reference>
<dbReference type="EMBL" id="UAPV01000001">
    <property type="protein sequence ID" value="SPT69785.1"/>
    <property type="molecule type" value="Genomic_DNA"/>
</dbReference>
<sequence length="203" mass="22859">MRLNDELPDNSYYQSYLYKAGIRFDVNVIDSICKKGISWSFIAVFLVLIAISFCAGNLGFSQSIKLVVTIICLAYIAFYLLRLMLCLNIRARLRRDNNPIVVEAYATVILDMQKPLLISIGKGRKAAVLYKECGTLKPRFFTSAVKPCCGLGFYPEQMARVFINRKRPSIYTIDDATALSTVSKKSRSFVRGKVVNIQNKSAD</sequence>
<protein>
    <submittedName>
        <fullName evidence="2">Uncharacterized protein</fullName>
    </submittedName>
</protein>
<accession>A0A2X0VAE5</accession>